<dbReference type="OrthoDB" id="6267266at2759"/>
<keyword evidence="2" id="KW-1185">Reference proteome</keyword>
<dbReference type="GO" id="GO:0005615">
    <property type="term" value="C:extracellular space"/>
    <property type="evidence" value="ECO:0007669"/>
    <property type="project" value="TreeGrafter"/>
</dbReference>
<gene>
    <name evidence="1" type="ORF">EB796_016981</name>
</gene>
<dbReference type="AlphaFoldDB" id="A0A7J7JEP1"/>
<comment type="caution">
    <text evidence="1">The sequence shown here is derived from an EMBL/GenBank/DDBJ whole genome shotgun (WGS) entry which is preliminary data.</text>
</comment>
<dbReference type="EMBL" id="VXIV02002548">
    <property type="protein sequence ID" value="KAF6024700.1"/>
    <property type="molecule type" value="Genomic_DNA"/>
</dbReference>
<evidence type="ECO:0000313" key="2">
    <source>
        <dbReference type="Proteomes" id="UP000593567"/>
    </source>
</evidence>
<reference evidence="1" key="1">
    <citation type="submission" date="2020-06" db="EMBL/GenBank/DDBJ databases">
        <title>Draft genome of Bugula neritina, a colonial animal packing powerful symbionts and potential medicines.</title>
        <authorList>
            <person name="Rayko M."/>
        </authorList>
    </citation>
    <scope>NUCLEOTIDE SEQUENCE [LARGE SCALE GENOMIC DNA]</scope>
    <source>
        <strain evidence="1">Kwan_BN1</strain>
    </source>
</reference>
<organism evidence="1 2">
    <name type="scientific">Bugula neritina</name>
    <name type="common">Brown bryozoan</name>
    <name type="synonym">Sertularia neritina</name>
    <dbReference type="NCBI Taxonomy" id="10212"/>
    <lineage>
        <taxon>Eukaryota</taxon>
        <taxon>Metazoa</taxon>
        <taxon>Spiralia</taxon>
        <taxon>Lophotrochozoa</taxon>
        <taxon>Bryozoa</taxon>
        <taxon>Gymnolaemata</taxon>
        <taxon>Cheilostomatida</taxon>
        <taxon>Flustrina</taxon>
        <taxon>Buguloidea</taxon>
        <taxon>Bugulidae</taxon>
        <taxon>Bugula</taxon>
    </lineage>
</organism>
<dbReference type="PANTHER" id="PTHR24024">
    <property type="entry name" value="PULMONARY SURFACTANT-ASSOCIATED PROTEIN A"/>
    <property type="match status" value="1"/>
</dbReference>
<dbReference type="PANTHER" id="PTHR24024:SF18">
    <property type="entry name" value="SHORT-CHAIN COLLAGEN C4-LIKE"/>
    <property type="match status" value="1"/>
</dbReference>
<protein>
    <submittedName>
        <fullName evidence="1">Uncharacterized protein</fullName>
    </submittedName>
</protein>
<name>A0A7J7JEP1_BUGNE</name>
<proteinExistence type="predicted"/>
<evidence type="ECO:0000313" key="1">
    <source>
        <dbReference type="EMBL" id="KAF6024700.1"/>
    </source>
</evidence>
<dbReference type="Proteomes" id="UP000593567">
    <property type="component" value="Unassembled WGS sequence"/>
</dbReference>
<accession>A0A7J7JEP1</accession>
<sequence>MNVLCSVCLAPRSTQVMIPAKTSCPDSWTKEYEGYLMSSYISDMRSSYICVDGFAEGVNGTKSTPAGAELYPVSGYCKNSGGLQHCPPYVDARELTCVVCSK</sequence>
<dbReference type="InterPro" id="IPR051077">
    <property type="entry name" value="Ca-dependent_lectin"/>
</dbReference>